<name>A0A1N7RM65_9BURK</name>
<dbReference type="EMBL" id="CYGY02000008">
    <property type="protein sequence ID" value="SIT36202.1"/>
    <property type="molecule type" value="Genomic_DNA"/>
</dbReference>
<evidence type="ECO:0008006" key="4">
    <source>
        <dbReference type="Google" id="ProtNLM"/>
    </source>
</evidence>
<sequence>MPIIKPGPTTTTRVLRVRLKDRHASELLDKAFWVNRVWNYSNELSHKVWERERRFIGNYEIDRYTSGASKAGVRLHSQTIQAVSAEYVTRRGSGPQGEAAPAGIVRFAPQSWVGAVQGVSATLSQRAVVHVRLRPASVALGQLRSVRLRARGRLLQRGCARTLVPERDGEGEEGGAATATQCDRHRSGPEGFRKDQSR</sequence>
<organism evidence="2 3">
    <name type="scientific">Paraburkholderia piptadeniae</name>
    <dbReference type="NCBI Taxonomy" id="1701573"/>
    <lineage>
        <taxon>Bacteria</taxon>
        <taxon>Pseudomonadati</taxon>
        <taxon>Pseudomonadota</taxon>
        <taxon>Betaproteobacteria</taxon>
        <taxon>Burkholderiales</taxon>
        <taxon>Burkholderiaceae</taxon>
        <taxon>Paraburkholderia</taxon>
    </lineage>
</organism>
<keyword evidence="3" id="KW-1185">Reference proteome</keyword>
<evidence type="ECO:0000256" key="1">
    <source>
        <dbReference type="SAM" id="MobiDB-lite"/>
    </source>
</evidence>
<protein>
    <recommendedName>
        <fullName evidence="4">Transposase</fullName>
    </recommendedName>
</protein>
<dbReference type="AlphaFoldDB" id="A0A1N7RM65"/>
<dbReference type="Proteomes" id="UP000195569">
    <property type="component" value="Unassembled WGS sequence"/>
</dbReference>
<comment type="caution">
    <text evidence="2">The sequence shown here is derived from an EMBL/GenBank/DDBJ whole genome shotgun (WGS) entry which is preliminary data.</text>
</comment>
<proteinExistence type="predicted"/>
<evidence type="ECO:0000313" key="2">
    <source>
        <dbReference type="EMBL" id="SIT36202.1"/>
    </source>
</evidence>
<reference evidence="2" key="1">
    <citation type="submission" date="2016-12" db="EMBL/GenBank/DDBJ databases">
        <authorList>
            <person name="Moulin L."/>
        </authorList>
    </citation>
    <scope>NUCLEOTIDE SEQUENCE [LARGE SCALE GENOMIC DNA]</scope>
    <source>
        <strain evidence="2">STM 7183</strain>
    </source>
</reference>
<feature type="compositionally biased region" description="Basic and acidic residues" evidence="1">
    <location>
        <begin position="182"/>
        <end position="198"/>
    </location>
</feature>
<accession>A0A1N7RM65</accession>
<gene>
    <name evidence="2" type="ORF">BN2476_80110</name>
</gene>
<evidence type="ECO:0000313" key="3">
    <source>
        <dbReference type="Proteomes" id="UP000195569"/>
    </source>
</evidence>
<feature type="region of interest" description="Disordered" evidence="1">
    <location>
        <begin position="165"/>
        <end position="198"/>
    </location>
</feature>